<protein>
    <submittedName>
        <fullName evidence="2">Retrovirus-related Env polyprotein from transposon gypsy</fullName>
    </submittedName>
</protein>
<reference evidence="2" key="2">
    <citation type="journal article" date="2015" name="Gigascience">
        <title>Reconstructing a comprehensive transcriptome assembly of a white-pupal translocated strain of the pest fruit fly Bactrocera cucurbitae.</title>
        <authorList>
            <person name="Sim S.B."/>
            <person name="Calla B."/>
            <person name="Hall B."/>
            <person name="DeRego T."/>
            <person name="Geib S.M."/>
        </authorList>
    </citation>
    <scope>NUCLEOTIDE SEQUENCE</scope>
</reference>
<accession>A0A0A1XT39</accession>
<gene>
    <name evidence="2" type="primary">env_4</name>
    <name evidence="2" type="ORF">g.55095</name>
</gene>
<dbReference type="EMBL" id="GBXI01000559">
    <property type="protein sequence ID" value="JAD13733.1"/>
    <property type="molecule type" value="Transcribed_RNA"/>
</dbReference>
<feature type="transmembrane region" description="Helical" evidence="1">
    <location>
        <begin position="191"/>
        <end position="208"/>
    </location>
</feature>
<organism evidence="2">
    <name type="scientific">Zeugodacus cucurbitae</name>
    <name type="common">Melon fruit fly</name>
    <name type="synonym">Bactrocera cucurbitae</name>
    <dbReference type="NCBI Taxonomy" id="28588"/>
    <lineage>
        <taxon>Eukaryota</taxon>
        <taxon>Metazoa</taxon>
        <taxon>Ecdysozoa</taxon>
        <taxon>Arthropoda</taxon>
        <taxon>Hexapoda</taxon>
        <taxon>Insecta</taxon>
        <taxon>Pterygota</taxon>
        <taxon>Neoptera</taxon>
        <taxon>Endopterygota</taxon>
        <taxon>Diptera</taxon>
        <taxon>Brachycera</taxon>
        <taxon>Muscomorpha</taxon>
        <taxon>Tephritoidea</taxon>
        <taxon>Tephritidae</taxon>
        <taxon>Zeugodacus</taxon>
        <taxon>Zeugodacus</taxon>
    </lineage>
</organism>
<keyword evidence="1" id="KW-0472">Membrane</keyword>
<dbReference type="Pfam" id="PF07253">
    <property type="entry name" value="Gypsy"/>
    <property type="match status" value="1"/>
</dbReference>
<sequence>EKETYENILIKPVKRNNTIINIVFNNIIKKENTIFGINGECKTINSISICNKDQIVSLVNETCITKLLNSKQNPTCQYSNANHVKPIEILQPGLILLNNFNGTVNNSLEEMSVAGTFVVKFSNLTIKINNDSFYNGETLLSGALPVRTQFAPAEKERINLLSLESIHELFIDNIKRLDYLQNNTNTTQTSVAIMAILTLAAFSIIFFCHRRKKIILQTSFTSETSSKGKDLAVPDLVPKTANPITYFNFDNLPYF</sequence>
<reference evidence="2" key="1">
    <citation type="submission" date="2014-11" db="EMBL/GenBank/DDBJ databases">
        <authorList>
            <person name="Geib S."/>
        </authorList>
    </citation>
    <scope>NUCLEOTIDE SEQUENCE</scope>
</reference>
<feature type="non-terminal residue" evidence="2">
    <location>
        <position position="1"/>
    </location>
</feature>
<evidence type="ECO:0000256" key="1">
    <source>
        <dbReference type="SAM" id="Phobius"/>
    </source>
</evidence>
<keyword evidence="1" id="KW-1133">Transmembrane helix</keyword>
<dbReference type="InterPro" id="IPR009882">
    <property type="entry name" value="Gypsy"/>
</dbReference>
<dbReference type="AlphaFoldDB" id="A0A0A1XT39"/>
<proteinExistence type="predicted"/>
<keyword evidence="1" id="KW-0812">Transmembrane</keyword>
<name>A0A0A1XT39_ZEUCU</name>
<evidence type="ECO:0000313" key="2">
    <source>
        <dbReference type="EMBL" id="JAD13733.1"/>
    </source>
</evidence>